<dbReference type="Gene3D" id="3.40.630.30">
    <property type="match status" value="1"/>
</dbReference>
<accession>A0A367RS42</accession>
<dbReference type="EMBL" id="LXQD01000095">
    <property type="protein sequence ID" value="RCJ38661.1"/>
    <property type="molecule type" value="Genomic_DNA"/>
</dbReference>
<name>A0A367RS42_9NOSO</name>
<dbReference type="InterPro" id="IPR016181">
    <property type="entry name" value="Acyl_CoA_acyltransferase"/>
</dbReference>
<sequence length="174" mass="19592">MSYKVSTATVDELDNVGQLINDYVRQNLNMPQWPCSIETLKRDYTSGCFRMNVVYTHEQLVGFAAWIPSYDLHHCTHGAVFIDFYVAPAYRCQGLGAALLCAIALETTRLGYTFMRGSALSQRASRLYERVGVRFGVNEYNVSGKALRQLATLAGKSLREIFQGLPTKEMNYQA</sequence>
<dbReference type="PROSITE" id="PS51186">
    <property type="entry name" value="GNAT"/>
    <property type="match status" value="1"/>
</dbReference>
<dbReference type="Pfam" id="PF13508">
    <property type="entry name" value="Acetyltransf_7"/>
    <property type="match status" value="1"/>
</dbReference>
<comment type="caution">
    <text evidence="2">The sequence shown here is derived from an EMBL/GenBank/DDBJ whole genome shotgun (WGS) entry which is preliminary data.</text>
</comment>
<evidence type="ECO:0000259" key="1">
    <source>
        <dbReference type="PROSITE" id="PS51186"/>
    </source>
</evidence>
<reference evidence="2" key="1">
    <citation type="submission" date="2016-04" db="EMBL/GenBank/DDBJ databases">
        <authorList>
            <person name="Tabuchi Yagui T.R."/>
        </authorList>
    </citation>
    <scope>NUCLEOTIDE SEQUENCE [LARGE SCALE GENOMIC DNA]</scope>
    <source>
        <strain evidence="2">NIES-26</strain>
    </source>
</reference>
<proteinExistence type="predicted"/>
<dbReference type="CDD" id="cd04301">
    <property type="entry name" value="NAT_SF"/>
    <property type="match status" value="1"/>
</dbReference>
<keyword evidence="3" id="KW-1185">Reference proteome</keyword>
<dbReference type="AlphaFoldDB" id="A0A367RS42"/>
<dbReference type="GO" id="GO:0016747">
    <property type="term" value="F:acyltransferase activity, transferring groups other than amino-acyl groups"/>
    <property type="evidence" value="ECO:0007669"/>
    <property type="project" value="InterPro"/>
</dbReference>
<evidence type="ECO:0000313" key="3">
    <source>
        <dbReference type="Proteomes" id="UP000252107"/>
    </source>
</evidence>
<protein>
    <recommendedName>
        <fullName evidence="1">N-acetyltransferase domain-containing protein</fullName>
    </recommendedName>
</protein>
<organism evidence="2 3">
    <name type="scientific">Nostoc minutum NIES-26</name>
    <dbReference type="NCBI Taxonomy" id="1844469"/>
    <lineage>
        <taxon>Bacteria</taxon>
        <taxon>Bacillati</taxon>
        <taxon>Cyanobacteriota</taxon>
        <taxon>Cyanophyceae</taxon>
        <taxon>Nostocales</taxon>
        <taxon>Nostocaceae</taxon>
        <taxon>Nostoc</taxon>
    </lineage>
</organism>
<gene>
    <name evidence="2" type="ORF">A6770_39640</name>
</gene>
<evidence type="ECO:0000313" key="2">
    <source>
        <dbReference type="EMBL" id="RCJ38661.1"/>
    </source>
</evidence>
<dbReference type="SUPFAM" id="SSF55729">
    <property type="entry name" value="Acyl-CoA N-acyltransferases (Nat)"/>
    <property type="match status" value="1"/>
</dbReference>
<dbReference type="InterPro" id="IPR000182">
    <property type="entry name" value="GNAT_dom"/>
</dbReference>
<dbReference type="Proteomes" id="UP000252107">
    <property type="component" value="Unassembled WGS sequence"/>
</dbReference>
<feature type="domain" description="N-acetyltransferase" evidence="1">
    <location>
        <begin position="3"/>
        <end position="159"/>
    </location>
</feature>